<comment type="subunit">
    <text evidence="9 10">In the presence of PdxS, forms a dodecamer of heterodimers. Only shows activity in the heterodimer.</text>
</comment>
<dbReference type="EMBL" id="PQNK01000001">
    <property type="protein sequence ID" value="RRO87985.1"/>
    <property type="molecule type" value="Genomic_DNA"/>
</dbReference>
<feature type="binding site" evidence="10 12">
    <location>
        <begin position="138"/>
        <end position="139"/>
    </location>
    <ligand>
        <name>L-glutamine</name>
        <dbReference type="ChEBI" id="CHEBI:58359"/>
    </ligand>
</feature>
<evidence type="ECO:0000256" key="10">
    <source>
        <dbReference type="HAMAP-Rule" id="MF_01615"/>
    </source>
</evidence>
<evidence type="ECO:0000256" key="8">
    <source>
        <dbReference type="ARBA" id="ARBA00054599"/>
    </source>
</evidence>
<evidence type="ECO:0000256" key="12">
    <source>
        <dbReference type="PIRSR" id="PIRSR005639-2"/>
    </source>
</evidence>
<keyword evidence="5 10" id="KW-0456">Lyase</keyword>
<accession>A0A3R8QP80</accession>
<dbReference type="SUPFAM" id="SSF52317">
    <property type="entry name" value="Class I glutamine amidotransferase-like"/>
    <property type="match status" value="1"/>
</dbReference>
<dbReference type="GO" id="GO:0005829">
    <property type="term" value="C:cytosol"/>
    <property type="evidence" value="ECO:0007669"/>
    <property type="project" value="TreeGrafter"/>
</dbReference>
<dbReference type="PANTHER" id="PTHR31559">
    <property type="entry name" value="PYRIDOXAL 5'-PHOSPHATE SYNTHASE SUBUNIT SNO"/>
    <property type="match status" value="1"/>
</dbReference>
<comment type="catalytic activity">
    <reaction evidence="6 10">
        <text>aldehydo-D-ribose 5-phosphate + D-glyceraldehyde 3-phosphate + L-glutamine = pyridoxal 5'-phosphate + L-glutamate + phosphate + 3 H2O + H(+)</text>
        <dbReference type="Rhea" id="RHEA:31507"/>
        <dbReference type="ChEBI" id="CHEBI:15377"/>
        <dbReference type="ChEBI" id="CHEBI:15378"/>
        <dbReference type="ChEBI" id="CHEBI:29985"/>
        <dbReference type="ChEBI" id="CHEBI:43474"/>
        <dbReference type="ChEBI" id="CHEBI:58273"/>
        <dbReference type="ChEBI" id="CHEBI:58359"/>
        <dbReference type="ChEBI" id="CHEBI:59776"/>
        <dbReference type="ChEBI" id="CHEBI:597326"/>
        <dbReference type="EC" id="4.3.3.6"/>
    </reaction>
</comment>
<dbReference type="Proteomes" id="UP000276526">
    <property type="component" value="Unassembled WGS sequence"/>
</dbReference>
<dbReference type="RefSeq" id="WP_125172960.1">
    <property type="nucleotide sequence ID" value="NZ_JAPJOD010000044.1"/>
</dbReference>
<dbReference type="AlphaFoldDB" id="A0A3R8QP80"/>
<dbReference type="Gene3D" id="3.40.50.880">
    <property type="match status" value="1"/>
</dbReference>
<dbReference type="GO" id="GO:1903600">
    <property type="term" value="C:glutaminase complex"/>
    <property type="evidence" value="ECO:0007669"/>
    <property type="project" value="TreeGrafter"/>
</dbReference>
<evidence type="ECO:0000256" key="3">
    <source>
        <dbReference type="ARBA" id="ARBA00022898"/>
    </source>
</evidence>
<dbReference type="InterPro" id="IPR002161">
    <property type="entry name" value="PdxT/SNO"/>
</dbReference>
<dbReference type="Pfam" id="PF01174">
    <property type="entry name" value="SNO"/>
    <property type="match status" value="1"/>
</dbReference>
<dbReference type="UniPathway" id="UPA00245"/>
<dbReference type="EC" id="3.5.1.2" evidence="10"/>
<dbReference type="GO" id="GO:0042823">
    <property type="term" value="P:pyridoxal phosphate biosynthetic process"/>
    <property type="evidence" value="ECO:0007669"/>
    <property type="project" value="UniProtKB-UniRule"/>
</dbReference>
<dbReference type="PROSITE" id="PS51273">
    <property type="entry name" value="GATASE_TYPE_1"/>
    <property type="match status" value="1"/>
</dbReference>
<feature type="active site" description="Charge relay system" evidence="10 11">
    <location>
        <position position="179"/>
    </location>
</feature>
<dbReference type="NCBIfam" id="TIGR03800">
    <property type="entry name" value="PLP_synth_Pdx2"/>
    <property type="match status" value="1"/>
</dbReference>
<feature type="binding site" evidence="10 12">
    <location>
        <position position="110"/>
    </location>
    <ligand>
        <name>L-glutamine</name>
        <dbReference type="ChEBI" id="CHEBI:58359"/>
    </ligand>
</feature>
<comment type="pathway">
    <text evidence="10">Cofactor biosynthesis; pyridoxal 5'-phosphate biosynthesis.</text>
</comment>
<dbReference type="PANTHER" id="PTHR31559:SF0">
    <property type="entry name" value="PYRIDOXAL 5'-PHOSPHATE SYNTHASE SUBUNIT SNO1-RELATED"/>
    <property type="match status" value="1"/>
</dbReference>
<evidence type="ECO:0000313" key="13">
    <source>
        <dbReference type="EMBL" id="RRO87985.1"/>
    </source>
</evidence>
<evidence type="ECO:0000256" key="6">
    <source>
        <dbReference type="ARBA" id="ARBA00047992"/>
    </source>
</evidence>
<feature type="active site" description="Charge relay system" evidence="10 11">
    <location>
        <position position="181"/>
    </location>
</feature>
<feature type="active site" description="Nucleophile" evidence="10 11">
    <location>
        <position position="81"/>
    </location>
</feature>
<dbReference type="InterPro" id="IPR021196">
    <property type="entry name" value="PdxT/SNO_CS"/>
</dbReference>
<comment type="function">
    <text evidence="8 10">Catalyzes the hydrolysis of glutamine to glutamate and ammonia as part of the biosynthesis of pyridoxal 5'-phosphate. The resulting ammonia molecule is channeled to the active site of PdxS.</text>
</comment>
<organism evidence="13 14">
    <name type="scientific">Corynebacterium bovis</name>
    <dbReference type="NCBI Taxonomy" id="36808"/>
    <lineage>
        <taxon>Bacteria</taxon>
        <taxon>Bacillati</taxon>
        <taxon>Actinomycetota</taxon>
        <taxon>Actinomycetes</taxon>
        <taxon>Mycobacteriales</taxon>
        <taxon>Corynebacteriaceae</taxon>
        <taxon>Corynebacterium</taxon>
    </lineage>
</organism>
<dbReference type="PROSITE" id="PS51130">
    <property type="entry name" value="PDXT_SNO_2"/>
    <property type="match status" value="1"/>
</dbReference>
<dbReference type="PROSITE" id="PS01236">
    <property type="entry name" value="PDXT_SNO_1"/>
    <property type="match status" value="1"/>
</dbReference>
<dbReference type="CDD" id="cd01749">
    <property type="entry name" value="GATase1_PB"/>
    <property type="match status" value="1"/>
</dbReference>
<evidence type="ECO:0000256" key="9">
    <source>
        <dbReference type="ARBA" id="ARBA00064749"/>
    </source>
</evidence>
<evidence type="ECO:0000256" key="1">
    <source>
        <dbReference type="ARBA" id="ARBA00008345"/>
    </source>
</evidence>
<evidence type="ECO:0000256" key="4">
    <source>
        <dbReference type="ARBA" id="ARBA00022962"/>
    </source>
</evidence>
<name>A0A3R8QP80_9CORY</name>
<dbReference type="EC" id="4.3.3.6" evidence="10"/>
<gene>
    <name evidence="10" type="primary">pdxT</name>
    <name evidence="13" type="ORF">CXF48_01140</name>
</gene>
<evidence type="ECO:0000256" key="5">
    <source>
        <dbReference type="ARBA" id="ARBA00023239"/>
    </source>
</evidence>
<comment type="caution">
    <text evidence="13">The sequence shown here is derived from an EMBL/GenBank/DDBJ whole genome shotgun (WGS) entry which is preliminary data.</text>
</comment>
<comment type="similarity">
    <text evidence="1 10">Belongs to the glutaminase PdxT/SNO family.</text>
</comment>
<evidence type="ECO:0000256" key="11">
    <source>
        <dbReference type="PIRSR" id="PIRSR005639-1"/>
    </source>
</evidence>
<dbReference type="GO" id="GO:0004359">
    <property type="term" value="F:glutaminase activity"/>
    <property type="evidence" value="ECO:0007669"/>
    <property type="project" value="UniProtKB-UniRule"/>
</dbReference>
<dbReference type="InterPro" id="IPR029062">
    <property type="entry name" value="Class_I_gatase-like"/>
</dbReference>
<comment type="catalytic activity">
    <reaction evidence="7 10">
        <text>L-glutamine + H2O = L-glutamate + NH4(+)</text>
        <dbReference type="Rhea" id="RHEA:15889"/>
        <dbReference type="ChEBI" id="CHEBI:15377"/>
        <dbReference type="ChEBI" id="CHEBI:28938"/>
        <dbReference type="ChEBI" id="CHEBI:29985"/>
        <dbReference type="ChEBI" id="CHEBI:58359"/>
        <dbReference type="EC" id="3.5.1.2"/>
    </reaction>
</comment>
<dbReference type="GO" id="GO:0006543">
    <property type="term" value="P:L-glutamine catabolic process"/>
    <property type="evidence" value="ECO:0007669"/>
    <property type="project" value="UniProtKB-UniRule"/>
</dbReference>
<dbReference type="PIRSF" id="PIRSF005639">
    <property type="entry name" value="Glut_amidoT_SNO"/>
    <property type="match status" value="1"/>
</dbReference>
<keyword evidence="4 10" id="KW-0315">Glutamine amidotransferase</keyword>
<protein>
    <recommendedName>
        <fullName evidence="10">Pyridoxal 5'-phosphate synthase subunit PdxT</fullName>
        <ecNumber evidence="10">4.3.3.6</ecNumber>
    </recommendedName>
    <alternativeName>
        <fullName evidence="10">Pdx2</fullName>
    </alternativeName>
    <alternativeName>
        <fullName evidence="10">Pyridoxal 5'-phosphate synthase glutaminase subunit</fullName>
        <ecNumber evidence="10">3.5.1.2</ecNumber>
    </alternativeName>
</protein>
<dbReference type="HAMAP" id="MF_01615">
    <property type="entry name" value="PdxT"/>
    <property type="match status" value="1"/>
</dbReference>
<reference evidence="13 14" key="1">
    <citation type="submission" date="2018-01" db="EMBL/GenBank/DDBJ databases">
        <title>Twenty Corynebacterium bovis Genomes.</title>
        <authorList>
            <person name="Gulvik C.A."/>
        </authorList>
    </citation>
    <scope>NUCLEOTIDE SEQUENCE [LARGE SCALE GENOMIC DNA]</scope>
    <source>
        <strain evidence="13 14">F6900</strain>
    </source>
</reference>
<proteinExistence type="inferred from homology"/>
<evidence type="ECO:0000256" key="7">
    <source>
        <dbReference type="ARBA" id="ARBA00049534"/>
    </source>
</evidence>
<evidence type="ECO:0000313" key="14">
    <source>
        <dbReference type="Proteomes" id="UP000276526"/>
    </source>
</evidence>
<dbReference type="GO" id="GO:0036381">
    <property type="term" value="F:pyridoxal 5'-phosphate synthase (glutamine hydrolysing) activity"/>
    <property type="evidence" value="ECO:0007669"/>
    <property type="project" value="UniProtKB-UniRule"/>
</dbReference>
<dbReference type="GO" id="GO:0008614">
    <property type="term" value="P:pyridoxine metabolic process"/>
    <property type="evidence" value="ECO:0007669"/>
    <property type="project" value="TreeGrafter"/>
</dbReference>
<sequence length="200" mass="21232">MSAPVIGVLAVQGGVREHVRALERLGATAVEVRRTAHLEGLDGIVLPGGESTTMSTLLTVGGMFEPLRDALAAGLPAFGTCAGLIMLSREVLDTRPDARSLGALDIAVRRNAFGRQVASFETDLDVSGIDDPVHAVFIRAPWVERVGDDVEVLARVTDGPADGAVVAVRQGVVLGISFHPELTEDDRMHRYFLDIVAGTR</sequence>
<evidence type="ECO:0000256" key="2">
    <source>
        <dbReference type="ARBA" id="ARBA00022801"/>
    </source>
</evidence>
<feature type="binding site" evidence="10 12">
    <location>
        <begin position="49"/>
        <end position="51"/>
    </location>
    <ligand>
        <name>L-glutamine</name>
        <dbReference type="ChEBI" id="CHEBI:58359"/>
    </ligand>
</feature>
<dbReference type="FunFam" id="3.40.50.880:FF:000010">
    <property type="entry name" value="uncharacterized protein LOC100176842 isoform X2"/>
    <property type="match status" value="1"/>
</dbReference>
<keyword evidence="2 10" id="KW-0378">Hydrolase</keyword>
<keyword evidence="3 10" id="KW-0663">Pyridoxal phosphate</keyword>